<evidence type="ECO:0000256" key="6">
    <source>
        <dbReference type="SAM" id="MobiDB-lite"/>
    </source>
</evidence>
<feature type="region of interest" description="Disordered" evidence="6">
    <location>
        <begin position="138"/>
        <end position="164"/>
    </location>
</feature>
<keyword evidence="9" id="KW-1185">Reference proteome</keyword>
<dbReference type="AlphaFoldDB" id="A0A9P8RK58"/>
<dbReference type="GO" id="GO:0005634">
    <property type="term" value="C:nucleus"/>
    <property type="evidence" value="ECO:0007669"/>
    <property type="project" value="UniProtKB-SubCell"/>
</dbReference>
<dbReference type="CDD" id="cd00067">
    <property type="entry name" value="GAL4"/>
    <property type="match status" value="1"/>
</dbReference>
<evidence type="ECO:0000256" key="5">
    <source>
        <dbReference type="ARBA" id="ARBA00023242"/>
    </source>
</evidence>
<dbReference type="GeneID" id="70125469"/>
<feature type="domain" description="Zn(2)-C6 fungal-type" evidence="7">
    <location>
        <begin position="9"/>
        <end position="39"/>
    </location>
</feature>
<dbReference type="OrthoDB" id="10261408at2759"/>
<dbReference type="Gene3D" id="4.10.240.10">
    <property type="entry name" value="Zn(2)-C6 fungal-type DNA-binding domain"/>
    <property type="match status" value="1"/>
</dbReference>
<protein>
    <recommendedName>
        <fullName evidence="7">Zn(2)-C6 fungal-type domain-containing protein</fullName>
    </recommendedName>
</protein>
<dbReference type="Proteomes" id="UP000758603">
    <property type="component" value="Unassembled WGS sequence"/>
</dbReference>
<dbReference type="EMBL" id="JAGPXC010000008">
    <property type="protein sequence ID" value="KAH6647369.1"/>
    <property type="molecule type" value="Genomic_DNA"/>
</dbReference>
<evidence type="ECO:0000313" key="9">
    <source>
        <dbReference type="Proteomes" id="UP000758603"/>
    </source>
</evidence>
<name>A0A9P8RK58_9PEZI</name>
<proteinExistence type="predicted"/>
<evidence type="ECO:0000256" key="2">
    <source>
        <dbReference type="ARBA" id="ARBA00022723"/>
    </source>
</evidence>
<dbReference type="GO" id="GO:0008270">
    <property type="term" value="F:zinc ion binding"/>
    <property type="evidence" value="ECO:0007669"/>
    <property type="project" value="InterPro"/>
</dbReference>
<feature type="compositionally biased region" description="Basic and acidic residues" evidence="6">
    <location>
        <begin position="154"/>
        <end position="164"/>
    </location>
</feature>
<dbReference type="PROSITE" id="PS50048">
    <property type="entry name" value="ZN2_CY6_FUNGAL_2"/>
    <property type="match status" value="1"/>
</dbReference>
<dbReference type="InterPro" id="IPR050815">
    <property type="entry name" value="TF_fung"/>
</dbReference>
<evidence type="ECO:0000313" key="8">
    <source>
        <dbReference type="EMBL" id="KAH6647369.1"/>
    </source>
</evidence>
<dbReference type="GO" id="GO:0000981">
    <property type="term" value="F:DNA-binding transcription factor activity, RNA polymerase II-specific"/>
    <property type="evidence" value="ECO:0007669"/>
    <property type="project" value="InterPro"/>
</dbReference>
<evidence type="ECO:0000256" key="4">
    <source>
        <dbReference type="ARBA" id="ARBA00023163"/>
    </source>
</evidence>
<organism evidence="8 9">
    <name type="scientific">Truncatella angustata</name>
    <dbReference type="NCBI Taxonomy" id="152316"/>
    <lineage>
        <taxon>Eukaryota</taxon>
        <taxon>Fungi</taxon>
        <taxon>Dikarya</taxon>
        <taxon>Ascomycota</taxon>
        <taxon>Pezizomycotina</taxon>
        <taxon>Sordariomycetes</taxon>
        <taxon>Xylariomycetidae</taxon>
        <taxon>Amphisphaeriales</taxon>
        <taxon>Sporocadaceae</taxon>
        <taxon>Truncatella</taxon>
    </lineage>
</organism>
<dbReference type="PANTHER" id="PTHR47338:SF20">
    <property type="entry name" value="ZN(II)2CYS6 TRANSCRIPTION FACTOR (EUROFUNG)"/>
    <property type="match status" value="1"/>
</dbReference>
<dbReference type="RefSeq" id="XP_045953881.1">
    <property type="nucleotide sequence ID" value="XM_046096577.1"/>
</dbReference>
<evidence type="ECO:0000256" key="3">
    <source>
        <dbReference type="ARBA" id="ARBA00023015"/>
    </source>
</evidence>
<evidence type="ECO:0000256" key="1">
    <source>
        <dbReference type="ARBA" id="ARBA00004123"/>
    </source>
</evidence>
<keyword evidence="2" id="KW-0479">Metal-binding</keyword>
<comment type="caution">
    <text evidence="8">The sequence shown here is derived from an EMBL/GenBank/DDBJ whole genome shotgun (WGS) entry which is preliminary data.</text>
</comment>
<keyword evidence="5" id="KW-0539">Nucleus</keyword>
<dbReference type="InterPro" id="IPR036864">
    <property type="entry name" value="Zn2-C6_fun-type_DNA-bd_sf"/>
</dbReference>
<dbReference type="Pfam" id="PF00172">
    <property type="entry name" value="Zn_clus"/>
    <property type="match status" value="1"/>
</dbReference>
<accession>A0A9P8RK58</accession>
<dbReference type="InterPro" id="IPR001138">
    <property type="entry name" value="Zn2Cys6_DnaBD"/>
</dbReference>
<comment type="subcellular location">
    <subcellularLocation>
        <location evidence="1">Nucleus</location>
    </subcellularLocation>
</comment>
<gene>
    <name evidence="8" type="ORF">BKA67DRAFT_385157</name>
</gene>
<dbReference type="PROSITE" id="PS00463">
    <property type="entry name" value="ZN2_CY6_FUNGAL_1"/>
    <property type="match status" value="1"/>
</dbReference>
<keyword evidence="3" id="KW-0805">Transcription regulation</keyword>
<keyword evidence="4" id="KW-0804">Transcription</keyword>
<sequence length="255" mass="28925">MPPTRSRAACRGCRDRKQKCDEKKPTCSRCRRLQRACEWPAIQKRGPTKGYTEALEHRLEATEHALLRLLSVTNDTLKAAAFHKRNWSARSENNTITKSETNPIVRSAEDKAILMEQWDEFPLRSANDLRRWAQTCRAPSNPSSFMPIDTTAGADHEPSDHEEASLLPTSVENIPVGQHRLTLTHTAFSQDELTHDSGGSYEIQLERMSAAPSDMRGNCLGDSEAPTTNIDTPDPRRDTCQIRDVPQQFRQQFLW</sequence>
<dbReference type="SMART" id="SM00066">
    <property type="entry name" value="GAL4"/>
    <property type="match status" value="1"/>
</dbReference>
<dbReference type="PANTHER" id="PTHR47338">
    <property type="entry name" value="ZN(II)2CYS6 TRANSCRIPTION FACTOR (EUROFUNG)-RELATED"/>
    <property type="match status" value="1"/>
</dbReference>
<evidence type="ECO:0000259" key="7">
    <source>
        <dbReference type="PROSITE" id="PS50048"/>
    </source>
</evidence>
<reference evidence="8" key="1">
    <citation type="journal article" date="2021" name="Nat. Commun.">
        <title>Genetic determinants of endophytism in the Arabidopsis root mycobiome.</title>
        <authorList>
            <person name="Mesny F."/>
            <person name="Miyauchi S."/>
            <person name="Thiergart T."/>
            <person name="Pickel B."/>
            <person name="Atanasova L."/>
            <person name="Karlsson M."/>
            <person name="Huettel B."/>
            <person name="Barry K.W."/>
            <person name="Haridas S."/>
            <person name="Chen C."/>
            <person name="Bauer D."/>
            <person name="Andreopoulos W."/>
            <person name="Pangilinan J."/>
            <person name="LaButti K."/>
            <person name="Riley R."/>
            <person name="Lipzen A."/>
            <person name="Clum A."/>
            <person name="Drula E."/>
            <person name="Henrissat B."/>
            <person name="Kohler A."/>
            <person name="Grigoriev I.V."/>
            <person name="Martin F.M."/>
            <person name="Hacquard S."/>
        </authorList>
    </citation>
    <scope>NUCLEOTIDE SEQUENCE</scope>
    <source>
        <strain evidence="8">MPI-SDFR-AT-0073</strain>
    </source>
</reference>
<dbReference type="SUPFAM" id="SSF57701">
    <property type="entry name" value="Zn2/Cys6 DNA-binding domain"/>
    <property type="match status" value="1"/>
</dbReference>